<dbReference type="GeneID" id="10971219"/>
<accession>F8TU05</accession>
<dbReference type="RefSeq" id="YP_004678921.1">
    <property type="nucleotide sequence ID" value="NC_000852.5"/>
</dbReference>
<reference evidence="1 2" key="7">
    <citation type="journal article" date="2000" name="Virology">
        <title>Characterization of a beta-1,3-glucanase encoded by chlorella virus PBCV-1.</title>
        <authorList>
            <person name="Sun L."/>
            <person name="Gurnon J.R."/>
            <person name="Adams B.J."/>
            <person name="Graves M.V."/>
            <person name="Van Etten J.L."/>
        </authorList>
    </citation>
    <scope>NUCLEOTIDE SEQUENCE [LARGE SCALE GENOMIC DNA]</scope>
</reference>
<name>F8TU05_PBCV1</name>
<reference evidence="1 2" key="3">
    <citation type="journal article" date="1996" name="Virology">
        <title>Analysis of 94 kb of the chlorella virus PBCV-1 330-kb genome: map positions 88 to 182.</title>
        <authorList>
            <person name="Lu Z."/>
            <person name="Li Y."/>
            <person name="Que Q."/>
            <person name="Kutish G.F."/>
            <person name="Rock D.L."/>
            <person name="Van Etten J.L."/>
        </authorList>
    </citation>
    <scope>NUCLEOTIDE SEQUENCE [LARGE SCALE GENOMIC DNA]</scope>
</reference>
<reference evidence="1 2" key="5">
    <citation type="journal article" date="1997" name="Virology">
        <title>Analysis of 74 kb of DNA located at the right end of the 330-kb chlorella virus PBCV-1 genome.</title>
        <authorList>
            <person name="Li Y."/>
            <person name="Lu Z."/>
            <person name="Sun L."/>
            <person name="Ropp S."/>
            <person name="Kutish G.F."/>
            <person name="Rock D.L."/>
            <person name="Van Etten J.L."/>
        </authorList>
    </citation>
    <scope>NUCLEOTIDE SEQUENCE [LARGE SCALE GENOMIC DNA]</scope>
</reference>
<dbReference type="Proteomes" id="UP000000862">
    <property type="component" value="Segment"/>
</dbReference>
<organism evidence="1 2">
    <name type="scientific">Paramecium bursaria Chlorella virus 1</name>
    <name type="common">PBCV-1</name>
    <dbReference type="NCBI Taxonomy" id="10506"/>
    <lineage>
        <taxon>Viruses</taxon>
        <taxon>Varidnaviria</taxon>
        <taxon>Bamfordvirae</taxon>
        <taxon>Nucleocytoviricota</taxon>
        <taxon>Megaviricetes</taxon>
        <taxon>Algavirales</taxon>
        <taxon>Phycodnaviridae</taxon>
        <taxon>Chlorovirus</taxon>
        <taxon>Chlorovirus vanettense</taxon>
    </lineage>
</organism>
<reference evidence="1 2" key="1">
    <citation type="journal article" date="1995" name="Virology">
        <title>Analysis of 45 kb of DNA located at the left end of the chlorella virus PBCV-1 genome.</title>
        <authorList>
            <person name="Lu Z."/>
            <person name="Li Y."/>
            <person name="Zhang Y."/>
            <person name="Kutish G.F."/>
            <person name="Rock D.L."/>
            <person name="Van Etten J.L."/>
        </authorList>
    </citation>
    <scope>NUCLEOTIDE SEQUENCE [LARGE SCALE GENOMIC DNA]</scope>
</reference>
<proteinExistence type="predicted"/>
<reference evidence="1 2" key="6">
    <citation type="journal article" date="1999" name="Virology">
        <title>Chlorella virus PBCV-1 encodes a functional homospermidine synthase.</title>
        <authorList>
            <person name="Kaiser A."/>
            <person name="Vollmert M."/>
            <person name="Tholl D."/>
            <person name="Graves M.V."/>
            <person name="Gurnon J.R."/>
            <person name="Xing W."/>
            <person name="Lisec A.D."/>
            <person name="Nickerson K.W."/>
            <person name="Van Etten J.L."/>
        </authorList>
    </citation>
    <scope>NUCLEOTIDE SEQUENCE [LARGE SCALE GENOMIC DNA]</scope>
</reference>
<protein>
    <submittedName>
        <fullName evidence="1">Uncharacterized protein</fullName>
    </submittedName>
</protein>
<organismHost>
    <name type="scientific">Chlorella</name>
    <dbReference type="NCBI Taxonomy" id="3071"/>
</organismHost>
<reference evidence="1 2" key="8">
    <citation type="journal article" date="2010" name="J. Virol.">
        <title>Microarray analysis of Paramecium bursaria chlorella virus 1 transcription.</title>
        <authorList>
            <person name="Yanai-Balser G.M."/>
            <person name="Duncan G.A."/>
            <person name="Eudy J.D."/>
            <person name="Wang D."/>
            <person name="Li X."/>
            <person name="Agarkova I.V."/>
            <person name="Dunigan D.D."/>
            <person name="Van Etten J.L."/>
        </authorList>
    </citation>
    <scope>NUCLEOTIDE SEQUENCE [LARGE SCALE GENOMIC DNA]</scope>
</reference>
<dbReference type="EMBL" id="JF411744">
    <property type="protein sequence ID" value="AEI70066.1"/>
    <property type="molecule type" value="Genomic_DNA"/>
</dbReference>
<evidence type="ECO:0000313" key="1">
    <source>
        <dbReference type="EMBL" id="AEI70066.1"/>
    </source>
</evidence>
<keyword evidence="2" id="KW-1185">Reference proteome</keyword>
<dbReference type="OrthoDB" id="40789at10239"/>
<reference evidence="1 2" key="2">
    <citation type="journal article" date="1995" name="Virology">
        <title>Analysis of 43 kb of the Chlorella virus PBCV-1 330-kb genome: map positions 45 to 88.</title>
        <authorList>
            <person name="Li Y."/>
            <person name="Lu Z."/>
            <person name="Burbank D.E."/>
            <person name="Kutish G.F."/>
            <person name="Rock D.L."/>
            <person name="Van Etten J.L."/>
        </authorList>
    </citation>
    <scope>NUCLEOTIDE SEQUENCE [LARGE SCALE GENOMIC DNA]</scope>
</reference>
<reference evidence="1 2" key="4">
    <citation type="journal article" date="1996" name="Virology">
        <title>Analysis of 76 kb of the chlorella virus PBCV-1 330-kb genome: map positions 182 to 258.</title>
        <authorList>
            <person name="Kutish G.F."/>
            <person name="Li Y."/>
            <person name="Lu Z."/>
            <person name="Furuta M."/>
            <person name="Rock D.L."/>
            <person name="Van Etten J.L."/>
        </authorList>
    </citation>
    <scope>NUCLEOTIDE SEQUENCE [LARGE SCALE GENOMIC DNA]</scope>
</reference>
<evidence type="ECO:0000313" key="2">
    <source>
        <dbReference type="Proteomes" id="UP000000862"/>
    </source>
</evidence>
<dbReference type="KEGG" id="vg:10971219"/>
<sequence length="51" mass="6310">MDRLYILRSNDTLYCRIRRYTAKDDRRKALYDSTYSNSVLHRSNFMIYIKL</sequence>
<gene>
    <name evidence="1" type="primary">a250aR</name>
</gene>